<gene>
    <name evidence="1" type="ORF">DLAC_07010</name>
</gene>
<organism evidence="1 2">
    <name type="scientific">Tieghemostelium lacteum</name>
    <name type="common">Slime mold</name>
    <name type="synonym">Dictyostelium lacteum</name>
    <dbReference type="NCBI Taxonomy" id="361077"/>
    <lineage>
        <taxon>Eukaryota</taxon>
        <taxon>Amoebozoa</taxon>
        <taxon>Evosea</taxon>
        <taxon>Eumycetozoa</taxon>
        <taxon>Dictyostelia</taxon>
        <taxon>Dictyosteliales</taxon>
        <taxon>Raperosteliaceae</taxon>
        <taxon>Tieghemostelium</taxon>
    </lineage>
</organism>
<name>A0A151ZE23_TIELA</name>
<accession>A0A151ZE23</accession>
<sequence length="791" mass="93201">MQHGEITIFDLQHRFNQLNIDDYNQIYFFKLELNNFIENQLKVYDHQLESLLIEFIRKFYIDDILIHSDYLNWVYSKNAIQRQLLFSFYTHDFILKPKSQIFEVFYIGLQDENAVVQKSALSAFCNYFQKPSCKRLLDIKILSLIANILKKTTGLFLVTALDEYFATYFTDRTSFFRNYYQLTERDNLSLLNVLLDLMDTSLTTDCFKHFHILIYIIFDERLLSTLTPHQLLILQPRLLNAIKYLFQYSYIYLQHIEQNNNCLSIFKDKTFRDSIQEPLKIWLLDLFNQRKTEPSPSEHNIVMSSLVIFHEYYDDPSLVSDIAEYAFSHDTSNIVLKHFLKLYTHKFAEMGSFYSFLIAQPNYKLGCTHLIAFKSLIKMKSFDKKVINSYFAMFLESYISNNNFQLINYLINASYYNNFYNDHTIEFKQAQYILLKDRSLGRFSLLDSVTNVILECGNTLAISNFIEGLLGTIEQLQIVKIERDLIMPCVLALVRLYQLDKKNQLLLNMAKSSLVLSSKISVEGQKVFIKLLKTVPMDFWKCNIQQFNVITISEDEEIPEYNVNENPLALGAVLDCIETCSKMTYVSNYIAKHYPTNNVTPKMALYYLHHCQQSSIAISVADTLSIWFENWSISNTYFNVYSFVQPVVKLLETEAPNRLLALFQNLFSQDRNSQLLVTIAIEQFRDQKLYNTVMNSFITSLKKLYSNPKNIQTKKFQLETFIEGLNFSKRLDENHLMLLTEFIFEFKFIDCLQKLILYFPDLISKSKKFMSRLNDTLPIKHKKELIDFLVK</sequence>
<dbReference type="InParanoid" id="A0A151ZE23"/>
<evidence type="ECO:0000313" key="1">
    <source>
        <dbReference type="EMBL" id="KYQ92169.1"/>
    </source>
</evidence>
<reference evidence="1 2" key="1">
    <citation type="submission" date="2015-12" db="EMBL/GenBank/DDBJ databases">
        <title>Dictyostelia acquired genes for synthesis and detection of signals that induce cell-type specialization by lateral gene transfer from prokaryotes.</title>
        <authorList>
            <person name="Gloeckner G."/>
            <person name="Schaap P."/>
        </authorList>
    </citation>
    <scope>NUCLEOTIDE SEQUENCE [LARGE SCALE GENOMIC DNA]</scope>
    <source>
        <strain evidence="1 2">TK</strain>
    </source>
</reference>
<keyword evidence="2" id="KW-1185">Reference proteome</keyword>
<comment type="caution">
    <text evidence="1">The sequence shown here is derived from an EMBL/GenBank/DDBJ whole genome shotgun (WGS) entry which is preliminary data.</text>
</comment>
<dbReference type="AlphaFoldDB" id="A0A151ZE23"/>
<dbReference type="EMBL" id="LODT01000031">
    <property type="protein sequence ID" value="KYQ92169.1"/>
    <property type="molecule type" value="Genomic_DNA"/>
</dbReference>
<evidence type="ECO:0000313" key="2">
    <source>
        <dbReference type="Proteomes" id="UP000076078"/>
    </source>
</evidence>
<proteinExistence type="predicted"/>
<protein>
    <submittedName>
        <fullName evidence="1">Uncharacterized protein</fullName>
    </submittedName>
</protein>
<dbReference type="Proteomes" id="UP000076078">
    <property type="component" value="Unassembled WGS sequence"/>
</dbReference>